<reference evidence="3" key="1">
    <citation type="submission" date="2023-06" db="EMBL/GenBank/DDBJ databases">
        <authorList>
            <person name="Zeman M."/>
            <person name="Kubasova T."/>
            <person name="Jahodarova E."/>
            <person name="Nykrynova M."/>
            <person name="Rychlik I."/>
        </authorList>
    </citation>
    <scope>NUCLEOTIDE SEQUENCE</scope>
    <source>
        <strain evidence="3">ET15</strain>
        <strain evidence="2">ET37</strain>
    </source>
</reference>
<evidence type="ECO:0000313" key="3">
    <source>
        <dbReference type="EMBL" id="MDN0024704.1"/>
    </source>
</evidence>
<sequence length="97" mass="10489">MQGKELGEVVVKSSYLTREGDHILAIPTKEQRKHAVTGYDLLSNLMIPGVSVKRSTGNVTTTPNGATKTIYANPPADGSSYDYTLIKVVSKMAKGYE</sequence>
<evidence type="ECO:0000313" key="2">
    <source>
        <dbReference type="EMBL" id="MDN0021903.1"/>
    </source>
</evidence>
<dbReference type="EMBL" id="JAUEIE010000002">
    <property type="protein sequence ID" value="MDN0021903.1"/>
    <property type="molecule type" value="Genomic_DNA"/>
</dbReference>
<evidence type="ECO:0000259" key="1">
    <source>
        <dbReference type="Pfam" id="PF14302"/>
    </source>
</evidence>
<protein>
    <submittedName>
        <fullName evidence="3">DUF4377 domain-containing protein</fullName>
    </submittedName>
</protein>
<dbReference type="AlphaFoldDB" id="A0AAW7JHL3"/>
<name>A0AAW7JHL3_9BACT</name>
<comment type="caution">
    <text evidence="3">The sequence shown here is derived from an EMBL/GenBank/DDBJ whole genome shotgun (WGS) entry which is preliminary data.</text>
</comment>
<dbReference type="InterPro" id="IPR025485">
    <property type="entry name" value="DUF4377"/>
</dbReference>
<feature type="domain" description="DUF4377" evidence="1">
    <location>
        <begin position="68"/>
        <end position="91"/>
    </location>
</feature>
<dbReference type="Proteomes" id="UP001168478">
    <property type="component" value="Unassembled WGS sequence"/>
</dbReference>
<accession>A0AAW7JHL3</accession>
<evidence type="ECO:0000313" key="5">
    <source>
        <dbReference type="Proteomes" id="UP001168478"/>
    </source>
</evidence>
<dbReference type="EMBL" id="JAUEIF010000002">
    <property type="protein sequence ID" value="MDN0024704.1"/>
    <property type="molecule type" value="Genomic_DNA"/>
</dbReference>
<proteinExistence type="predicted"/>
<organism evidence="3 5">
    <name type="scientific">Leyella lascolaii</name>
    <dbReference type="NCBI Taxonomy" id="1776379"/>
    <lineage>
        <taxon>Bacteria</taxon>
        <taxon>Pseudomonadati</taxon>
        <taxon>Bacteroidota</taxon>
        <taxon>Bacteroidia</taxon>
        <taxon>Bacteroidales</taxon>
        <taxon>Prevotellaceae</taxon>
        <taxon>Leyella</taxon>
    </lineage>
</organism>
<reference evidence="3" key="2">
    <citation type="submission" date="2023-08" db="EMBL/GenBank/DDBJ databases">
        <title>Identification and characterization of horizontal gene transfer across gut microbiota members of farm animals based on homology search.</title>
        <authorList>
            <person name="Schwarzerova J."/>
            <person name="Nykrynova M."/>
            <person name="Jureckova K."/>
            <person name="Cejkova D."/>
            <person name="Rychlik I."/>
        </authorList>
    </citation>
    <scope>NUCLEOTIDE SEQUENCE</scope>
    <source>
        <strain evidence="3">ET15</strain>
        <strain evidence="2">ET37</strain>
    </source>
</reference>
<dbReference type="Pfam" id="PF14302">
    <property type="entry name" value="DUF4377"/>
    <property type="match status" value="1"/>
</dbReference>
<gene>
    <name evidence="2" type="ORF">QVN81_02515</name>
    <name evidence="3" type="ORF">QVN84_04085</name>
</gene>
<evidence type="ECO:0000313" key="4">
    <source>
        <dbReference type="Proteomes" id="UP001167831"/>
    </source>
</evidence>
<dbReference type="Proteomes" id="UP001167831">
    <property type="component" value="Unassembled WGS sequence"/>
</dbReference>
<keyword evidence="4" id="KW-1185">Reference proteome</keyword>